<evidence type="ECO:0000313" key="2">
    <source>
        <dbReference type="Proteomes" id="UP000294419"/>
    </source>
</evidence>
<dbReference type="AlphaFoldDB" id="A0A4P6ZGA3"/>
<dbReference type="KEGG" id="csal:NBC122_01858"/>
<sequence length="215" mass="24570">MIGWQYLCSTKHMKNLYLIKTHFTVFLLLTSCCVVSAQIGLLSRDTKIHQILYFNPEVFPDIEEIKEPTYSAFFSALSDQLSSSKNNKLLRVDYNIPYDDAETKLISEFCENNNAQYAVVPKVKYFKVGFGKYVFSNQVIVSMKIYSSTGELLAETSYDTYRKNGRLLGSAENSIKIGTTGALKNINKILRKKYRSTANASTEFDIFPENQFSYN</sequence>
<evidence type="ECO:0000313" key="1">
    <source>
        <dbReference type="EMBL" id="QBO58673.1"/>
    </source>
</evidence>
<evidence type="ECO:0008006" key="3">
    <source>
        <dbReference type="Google" id="ProtNLM"/>
    </source>
</evidence>
<accession>A0A4P6ZGA3</accession>
<gene>
    <name evidence="1" type="ORF">NBC122_01858</name>
</gene>
<dbReference type="Proteomes" id="UP000294419">
    <property type="component" value="Chromosome"/>
</dbReference>
<protein>
    <recommendedName>
        <fullName evidence="3">Pyruvate decarboxylase</fullName>
    </recommendedName>
</protein>
<reference evidence="1 2" key="1">
    <citation type="submission" date="2019-03" db="EMBL/GenBank/DDBJ databases">
        <authorList>
            <person name="Kim H."/>
            <person name="Yu S.-M."/>
        </authorList>
    </citation>
    <scope>NUCLEOTIDE SEQUENCE [LARGE SCALE GENOMIC DNA]</scope>
    <source>
        <strain evidence="1 2">NBC122</strain>
    </source>
</reference>
<organism evidence="1 2">
    <name type="scientific">Chryseobacterium salivictor</name>
    <dbReference type="NCBI Taxonomy" id="2547600"/>
    <lineage>
        <taxon>Bacteria</taxon>
        <taxon>Pseudomonadati</taxon>
        <taxon>Bacteroidota</taxon>
        <taxon>Flavobacteriia</taxon>
        <taxon>Flavobacteriales</taxon>
        <taxon>Weeksellaceae</taxon>
        <taxon>Chryseobacterium group</taxon>
        <taxon>Chryseobacterium</taxon>
    </lineage>
</organism>
<keyword evidence="2" id="KW-1185">Reference proteome</keyword>
<dbReference type="EMBL" id="CP037954">
    <property type="protein sequence ID" value="QBO58673.1"/>
    <property type="molecule type" value="Genomic_DNA"/>
</dbReference>
<name>A0A4P6ZGA3_9FLAO</name>
<proteinExistence type="predicted"/>